<dbReference type="PRINTS" id="PR00032">
    <property type="entry name" value="HTHARAC"/>
</dbReference>
<keyword evidence="3" id="KW-0804">Transcription</keyword>
<dbReference type="PANTHER" id="PTHR46796:SF6">
    <property type="entry name" value="ARAC SUBFAMILY"/>
    <property type="match status" value="1"/>
</dbReference>
<dbReference type="Proteomes" id="UP000611554">
    <property type="component" value="Unassembled WGS sequence"/>
</dbReference>
<reference evidence="6" key="1">
    <citation type="journal article" date="2019" name="Int. J. Syst. Evol. Microbiol.">
        <title>The Global Catalogue of Microorganisms (GCM) 10K type strain sequencing project: providing services to taxonomists for standard genome sequencing and annotation.</title>
        <authorList>
            <consortium name="The Broad Institute Genomics Platform"/>
            <consortium name="The Broad Institute Genome Sequencing Center for Infectious Disease"/>
            <person name="Wu L."/>
            <person name="Ma J."/>
        </authorList>
    </citation>
    <scope>NUCLEOTIDE SEQUENCE [LARGE SCALE GENOMIC DNA]</scope>
    <source>
        <strain evidence="6">JCM 3115</strain>
    </source>
</reference>
<organism evidence="5 6">
    <name type="scientific">Streptosporangium pseudovulgare</name>
    <dbReference type="NCBI Taxonomy" id="35765"/>
    <lineage>
        <taxon>Bacteria</taxon>
        <taxon>Bacillati</taxon>
        <taxon>Actinomycetota</taxon>
        <taxon>Actinomycetes</taxon>
        <taxon>Streptosporangiales</taxon>
        <taxon>Streptosporangiaceae</taxon>
        <taxon>Streptosporangium</taxon>
    </lineage>
</organism>
<protein>
    <recommendedName>
        <fullName evidence="4">HTH araC/xylS-type domain-containing protein</fullName>
    </recommendedName>
</protein>
<evidence type="ECO:0000256" key="1">
    <source>
        <dbReference type="ARBA" id="ARBA00023015"/>
    </source>
</evidence>
<name>A0ABQ2QRI2_9ACTN</name>
<accession>A0ABQ2QRI2</accession>
<dbReference type="InterPro" id="IPR018060">
    <property type="entry name" value="HTH_AraC"/>
</dbReference>
<evidence type="ECO:0000256" key="3">
    <source>
        <dbReference type="ARBA" id="ARBA00023163"/>
    </source>
</evidence>
<keyword evidence="2" id="KW-0238">DNA-binding</keyword>
<evidence type="ECO:0000313" key="5">
    <source>
        <dbReference type="EMBL" id="GGP94060.1"/>
    </source>
</evidence>
<dbReference type="RefSeq" id="WP_189246620.1">
    <property type="nucleotide sequence ID" value="NZ_BMQJ01000005.1"/>
</dbReference>
<sequence>MTLSHTLRLDDLPARNRFDAWREADGRSVVSVETSSPEADGLILRFPHGALPLSRAEVERLLARRLPGHEGVGALLADLLRDHSAQRASHVPGVDARVVTAVLDLLAALLTQEPGADRPPADTSHASTVARVQAFIEHRLADPGLSPALVAAEHHVSVRHLQKLFEEQGLSVADWIRRRRLERCRRDLADPARNDLPVRAVAARWGFTSESHFNRAFRAAYGAPPATYRRRLRESGDPRTTT</sequence>
<dbReference type="InterPro" id="IPR009057">
    <property type="entry name" value="Homeodomain-like_sf"/>
</dbReference>
<dbReference type="Pfam" id="PF12833">
    <property type="entry name" value="HTH_18"/>
    <property type="match status" value="1"/>
</dbReference>
<dbReference type="InterPro" id="IPR050204">
    <property type="entry name" value="AraC_XylS_family_regulators"/>
</dbReference>
<dbReference type="Gene3D" id="1.10.10.60">
    <property type="entry name" value="Homeodomain-like"/>
    <property type="match status" value="1"/>
</dbReference>
<dbReference type="PROSITE" id="PS01124">
    <property type="entry name" value="HTH_ARAC_FAMILY_2"/>
    <property type="match status" value="1"/>
</dbReference>
<proteinExistence type="predicted"/>
<keyword evidence="1" id="KW-0805">Transcription regulation</keyword>
<evidence type="ECO:0000313" key="6">
    <source>
        <dbReference type="Proteomes" id="UP000611554"/>
    </source>
</evidence>
<dbReference type="InterPro" id="IPR020449">
    <property type="entry name" value="Tscrpt_reg_AraC-type_HTH"/>
</dbReference>
<dbReference type="EMBL" id="BMQJ01000005">
    <property type="protein sequence ID" value="GGP94060.1"/>
    <property type="molecule type" value="Genomic_DNA"/>
</dbReference>
<dbReference type="SUPFAM" id="SSF46689">
    <property type="entry name" value="Homeodomain-like"/>
    <property type="match status" value="1"/>
</dbReference>
<dbReference type="PANTHER" id="PTHR46796">
    <property type="entry name" value="HTH-TYPE TRANSCRIPTIONAL ACTIVATOR RHAS-RELATED"/>
    <property type="match status" value="1"/>
</dbReference>
<gene>
    <name evidence="5" type="ORF">GCM10010140_24760</name>
</gene>
<evidence type="ECO:0000259" key="4">
    <source>
        <dbReference type="PROSITE" id="PS01124"/>
    </source>
</evidence>
<dbReference type="SMART" id="SM00342">
    <property type="entry name" value="HTH_ARAC"/>
    <property type="match status" value="1"/>
</dbReference>
<feature type="domain" description="HTH araC/xylS-type" evidence="4">
    <location>
        <begin position="130"/>
        <end position="231"/>
    </location>
</feature>
<keyword evidence="6" id="KW-1185">Reference proteome</keyword>
<comment type="caution">
    <text evidence="5">The sequence shown here is derived from an EMBL/GenBank/DDBJ whole genome shotgun (WGS) entry which is preliminary data.</text>
</comment>
<evidence type="ECO:0000256" key="2">
    <source>
        <dbReference type="ARBA" id="ARBA00023125"/>
    </source>
</evidence>